<dbReference type="EMBL" id="BLLK01000047">
    <property type="protein sequence ID" value="GFH54626.1"/>
    <property type="molecule type" value="Genomic_DNA"/>
</dbReference>
<sequence>MNPNSSVDTIETIDIADPQYQRSSKNKPDKMDKWSYPMIEDGWVHAHNSIRGEMCDIEEALNAFEGNFPDGFTAWAIEALKKVWCNHEIHIHSHHSNEDDIMTPYLKKRINLPEKLEDDHLDIIDKMNDIRKSVENLKVGDPIDSVRLKFMSYKESMIPHLLEEEHIALPLMRAYFVPKEIDAKVQKITLHQPKVEAGSFVYYQTPEHFRQSFMKQQKVPSFVWNLYFKPRYHYFIKNMIEPINSLKNGVEPTKEVGCFSF</sequence>
<dbReference type="Gene3D" id="1.20.120.520">
    <property type="entry name" value="nmb1532 protein domain like"/>
    <property type="match status" value="1"/>
</dbReference>
<evidence type="ECO:0000313" key="3">
    <source>
        <dbReference type="EMBL" id="GFH54626.1"/>
    </source>
</evidence>
<dbReference type="CDD" id="cd12108">
    <property type="entry name" value="Hr-like"/>
    <property type="match status" value="1"/>
</dbReference>
<evidence type="ECO:0000313" key="4">
    <source>
        <dbReference type="Proteomes" id="UP001054902"/>
    </source>
</evidence>
<dbReference type="Proteomes" id="UP001054902">
    <property type="component" value="Unassembled WGS sequence"/>
</dbReference>
<comment type="caution">
    <text evidence="3">The sequence shown here is derived from an EMBL/GenBank/DDBJ whole genome shotgun (WGS) entry which is preliminary data.</text>
</comment>
<name>A0AAD3CYQ9_9STRA</name>
<evidence type="ECO:0000256" key="1">
    <source>
        <dbReference type="SAM" id="MobiDB-lite"/>
    </source>
</evidence>
<evidence type="ECO:0000259" key="2">
    <source>
        <dbReference type="Pfam" id="PF01814"/>
    </source>
</evidence>
<gene>
    <name evidence="3" type="ORF">CTEN210_11102</name>
</gene>
<feature type="region of interest" description="Disordered" evidence="1">
    <location>
        <begin position="1"/>
        <end position="31"/>
    </location>
</feature>
<reference evidence="3 4" key="1">
    <citation type="journal article" date="2021" name="Sci. Rep.">
        <title>The genome of the diatom Chaetoceros tenuissimus carries an ancient integrated fragment of an extant virus.</title>
        <authorList>
            <person name="Hongo Y."/>
            <person name="Kimura K."/>
            <person name="Takaki Y."/>
            <person name="Yoshida Y."/>
            <person name="Baba S."/>
            <person name="Kobayashi G."/>
            <person name="Nagasaki K."/>
            <person name="Hano T."/>
            <person name="Tomaru Y."/>
        </authorList>
    </citation>
    <scope>NUCLEOTIDE SEQUENCE [LARGE SCALE GENOMIC DNA]</scope>
    <source>
        <strain evidence="3 4">NIES-3715</strain>
    </source>
</reference>
<dbReference type="InterPro" id="IPR012312">
    <property type="entry name" value="Hemerythrin-like"/>
</dbReference>
<dbReference type="Pfam" id="PF01814">
    <property type="entry name" value="Hemerythrin"/>
    <property type="match status" value="1"/>
</dbReference>
<keyword evidence="4" id="KW-1185">Reference proteome</keyword>
<dbReference type="AlphaFoldDB" id="A0AAD3CYQ9"/>
<protein>
    <recommendedName>
        <fullName evidence="2">Hemerythrin-like domain-containing protein</fullName>
    </recommendedName>
</protein>
<accession>A0AAD3CYQ9</accession>
<feature type="domain" description="Hemerythrin-like" evidence="2">
    <location>
        <begin position="41"/>
        <end position="171"/>
    </location>
</feature>
<proteinExistence type="predicted"/>
<organism evidence="3 4">
    <name type="scientific">Chaetoceros tenuissimus</name>
    <dbReference type="NCBI Taxonomy" id="426638"/>
    <lineage>
        <taxon>Eukaryota</taxon>
        <taxon>Sar</taxon>
        <taxon>Stramenopiles</taxon>
        <taxon>Ochrophyta</taxon>
        <taxon>Bacillariophyta</taxon>
        <taxon>Coscinodiscophyceae</taxon>
        <taxon>Chaetocerotophycidae</taxon>
        <taxon>Chaetocerotales</taxon>
        <taxon>Chaetocerotaceae</taxon>
        <taxon>Chaetoceros</taxon>
    </lineage>
</organism>